<dbReference type="Proteomes" id="UP000481964">
    <property type="component" value="Unassembled WGS sequence"/>
</dbReference>
<comment type="function">
    <text evidence="9">CRISPR (clustered regularly interspaced short palindromic repeat), is an adaptive immune system that provides protection against mobile genetic elements (viruses, transposable elements and conjugative plasmids). CRISPR clusters contain sequences complementary to antecedent mobile elements and target invading nucleic acids. CRISPR clusters are transcribed and processed into CRISPR RNA (crRNA). Functions as a ssRNA-specific endoribonuclease. Involved in the integration of spacer DNA into the CRISPR cassette.</text>
</comment>
<dbReference type="InterPro" id="IPR021127">
    <property type="entry name" value="CRISPR_associated_Cas2"/>
</dbReference>
<dbReference type="GO" id="GO:0043571">
    <property type="term" value="P:maintenance of CRISPR repeat elements"/>
    <property type="evidence" value="ECO:0007669"/>
    <property type="project" value="UniProtKB-UniRule"/>
</dbReference>
<evidence type="ECO:0000256" key="9">
    <source>
        <dbReference type="HAMAP-Rule" id="MF_01471"/>
    </source>
</evidence>
<evidence type="ECO:0000256" key="2">
    <source>
        <dbReference type="ARBA" id="ARBA00009959"/>
    </source>
</evidence>
<evidence type="ECO:0000313" key="11">
    <source>
        <dbReference type="Proteomes" id="UP000481964"/>
    </source>
</evidence>
<keyword evidence="7" id="KW-0460">Magnesium</keyword>
<protein>
    <recommendedName>
        <fullName evidence="9">CRISPR-associated endoribonuclease Cas2</fullName>
        <ecNumber evidence="9">3.1.-.-</ecNumber>
    </recommendedName>
</protein>
<keyword evidence="4" id="KW-0479">Metal-binding</keyword>
<evidence type="ECO:0000256" key="1">
    <source>
        <dbReference type="ARBA" id="ARBA00001946"/>
    </source>
</evidence>
<gene>
    <name evidence="9 10" type="primary">cas2</name>
    <name evidence="10" type="ORF">GKE48_06125</name>
</gene>
<dbReference type="SUPFAM" id="SSF143430">
    <property type="entry name" value="TTP0101/SSO1404-like"/>
    <property type="match status" value="1"/>
</dbReference>
<dbReference type="GO" id="GO:0016787">
    <property type="term" value="F:hydrolase activity"/>
    <property type="evidence" value="ECO:0007669"/>
    <property type="project" value="UniProtKB-KW"/>
</dbReference>
<keyword evidence="3 9" id="KW-0540">Nuclease</keyword>
<dbReference type="InterPro" id="IPR019199">
    <property type="entry name" value="Virulence_VapD/CRISPR_Cas2"/>
</dbReference>
<dbReference type="EMBL" id="WKRD01000004">
    <property type="protein sequence ID" value="MSC57034.1"/>
    <property type="molecule type" value="Genomic_DNA"/>
</dbReference>
<comment type="cofactor">
    <cofactor evidence="1">
        <name>Mg(2+)</name>
        <dbReference type="ChEBI" id="CHEBI:18420"/>
    </cofactor>
</comment>
<dbReference type="AlphaFoldDB" id="A0A7C9L8P4"/>
<evidence type="ECO:0000256" key="7">
    <source>
        <dbReference type="ARBA" id="ARBA00022842"/>
    </source>
</evidence>
<keyword evidence="5 9" id="KW-0255">Endonuclease</keyword>
<evidence type="ECO:0000256" key="8">
    <source>
        <dbReference type="ARBA" id="ARBA00023118"/>
    </source>
</evidence>
<organism evidence="10 11">
    <name type="scientific">Lachnospira eligens</name>
    <dbReference type="NCBI Taxonomy" id="39485"/>
    <lineage>
        <taxon>Bacteria</taxon>
        <taxon>Bacillati</taxon>
        <taxon>Bacillota</taxon>
        <taxon>Clostridia</taxon>
        <taxon>Lachnospirales</taxon>
        <taxon>Lachnospiraceae</taxon>
        <taxon>Lachnospira</taxon>
    </lineage>
</organism>
<dbReference type="GO" id="GO:0004521">
    <property type="term" value="F:RNA endonuclease activity"/>
    <property type="evidence" value="ECO:0007669"/>
    <property type="project" value="InterPro"/>
</dbReference>
<accession>A0A7C9L8P4</accession>
<evidence type="ECO:0000256" key="4">
    <source>
        <dbReference type="ARBA" id="ARBA00022723"/>
    </source>
</evidence>
<name>A0A7C9L8P4_9FIRM</name>
<keyword evidence="6 9" id="KW-0378">Hydrolase</keyword>
<evidence type="ECO:0000313" key="10">
    <source>
        <dbReference type="EMBL" id="MSC57034.1"/>
    </source>
</evidence>
<dbReference type="HAMAP" id="MF_01471">
    <property type="entry name" value="Cas2"/>
    <property type="match status" value="1"/>
</dbReference>
<dbReference type="GO" id="GO:0046872">
    <property type="term" value="F:metal ion binding"/>
    <property type="evidence" value="ECO:0007669"/>
    <property type="project" value="UniProtKB-KW"/>
</dbReference>
<reference evidence="10 11" key="1">
    <citation type="journal article" date="2019" name="Nat. Med.">
        <title>A library of human gut bacterial isolates paired with longitudinal multiomics data enables mechanistic microbiome research.</title>
        <authorList>
            <person name="Poyet M."/>
            <person name="Groussin M."/>
            <person name="Gibbons S.M."/>
            <person name="Avila-Pacheco J."/>
            <person name="Jiang X."/>
            <person name="Kearney S.M."/>
            <person name="Perrotta A.R."/>
            <person name="Berdy B."/>
            <person name="Zhao S."/>
            <person name="Lieberman T.D."/>
            <person name="Swanson P.K."/>
            <person name="Smith M."/>
            <person name="Roesemann S."/>
            <person name="Alexander J.E."/>
            <person name="Rich S.A."/>
            <person name="Livny J."/>
            <person name="Vlamakis H."/>
            <person name="Clish C."/>
            <person name="Bullock K."/>
            <person name="Deik A."/>
            <person name="Scott J."/>
            <person name="Pierce K.A."/>
            <person name="Xavier R.J."/>
            <person name="Alm E.J."/>
        </authorList>
    </citation>
    <scope>NUCLEOTIDE SEQUENCE [LARGE SCALE GENOMIC DNA]</scope>
    <source>
        <strain evidence="10 11">BIOML-A1</strain>
    </source>
</reference>
<evidence type="ECO:0000256" key="3">
    <source>
        <dbReference type="ARBA" id="ARBA00022722"/>
    </source>
</evidence>
<sequence>MWQSENCDVCANILYWRIYYMDKYILKVWRGLRNEITFILSPTEKWGTKTEYTKLKKFLHKDGYLRIAPEVYMRIVQNRKASEKHFRRIEEYAPKTGTVRLLRLTEKQYNNIYLVTGEPDYQEKIVGTNSHIMQKYDL</sequence>
<comment type="subunit">
    <text evidence="9">Homodimer, forms a heterotetramer with a Cas1 homodimer.</text>
</comment>
<evidence type="ECO:0000256" key="6">
    <source>
        <dbReference type="ARBA" id="ARBA00022801"/>
    </source>
</evidence>
<dbReference type="NCBIfam" id="TIGR01573">
    <property type="entry name" value="cas2"/>
    <property type="match status" value="1"/>
</dbReference>
<comment type="similarity">
    <text evidence="2 9">Belongs to the CRISPR-associated endoribonuclease Cas2 protein family.</text>
</comment>
<proteinExistence type="inferred from homology"/>
<comment type="caution">
    <text evidence="9">Lacks conserved residue(s) required for the propagation of feature annotation.</text>
</comment>
<keyword evidence="8 9" id="KW-0051">Antiviral defense</keyword>
<evidence type="ECO:0000256" key="5">
    <source>
        <dbReference type="ARBA" id="ARBA00022759"/>
    </source>
</evidence>
<dbReference type="EC" id="3.1.-.-" evidence="9"/>
<comment type="caution">
    <text evidence="10">The sequence shown here is derived from an EMBL/GenBank/DDBJ whole genome shotgun (WGS) entry which is preliminary data.</text>
</comment>
<dbReference type="GO" id="GO:0051607">
    <property type="term" value="P:defense response to virus"/>
    <property type="evidence" value="ECO:0007669"/>
    <property type="project" value="UniProtKB-UniRule"/>
</dbReference>
<dbReference type="Pfam" id="PF09827">
    <property type="entry name" value="CRISPR_Cas2"/>
    <property type="match status" value="1"/>
</dbReference>